<feature type="domain" description="Cupin type-2" evidence="3">
    <location>
        <begin position="102"/>
        <end position="168"/>
    </location>
</feature>
<sequence>MSVKEDVIGRSRVEDTDELKEFYSRLENLNAGALWTVANDIEPWEPQPTSVPVLWRYADLRPQVIDSASMVTGDDAGRRVVMLVNPGRKELSAAVGLLYTGLQIMNPGESMTAHRHAASALRFVIEGEGAWTVVNGDRLKVGPNDFAITPRGAWHEHGNDSDRSQVIWQDGLDIPLVNTLDANSFQVHPDQYQTPGKVQNSSLLEYGAGILKPAGADWNRRYSPLLAYPWERTYEALLNQAKVSAGSPYDGIIMEYVNPLTGGSVMPTMGAHMQLLRAGEATRAHRHTGSVVYHVAKGHGHSVINGQRLDWHEHDIFCVPSWAWHEHANDSASNDACLFSFNDFPVMHSLDLYTEAAMEDNDGHQLLS</sequence>
<evidence type="ECO:0000259" key="3">
    <source>
        <dbReference type="Pfam" id="PF07883"/>
    </source>
</evidence>
<keyword evidence="2" id="KW-0560">Oxidoreductase</keyword>
<dbReference type="AlphaFoldDB" id="A0A563DRW3"/>
<dbReference type="Proteomes" id="UP000320244">
    <property type="component" value="Unassembled WGS sequence"/>
</dbReference>
<dbReference type="FunFam" id="2.60.120.10:FF:000274">
    <property type="entry name" value="Gentisate 1,2-dioxygenase"/>
    <property type="match status" value="1"/>
</dbReference>
<evidence type="ECO:0000313" key="4">
    <source>
        <dbReference type="EMBL" id="TWP32965.1"/>
    </source>
</evidence>
<name>A0A563DRW3_9MICO</name>
<dbReference type="CDD" id="cd02216">
    <property type="entry name" value="cupin_GDO-like_N"/>
    <property type="match status" value="1"/>
</dbReference>
<dbReference type="Gene3D" id="2.60.120.10">
    <property type="entry name" value="Jelly Rolls"/>
    <property type="match status" value="1"/>
</dbReference>
<dbReference type="InterPro" id="IPR047183">
    <property type="entry name" value="GDO-like"/>
</dbReference>
<dbReference type="InterPro" id="IPR013096">
    <property type="entry name" value="Cupin_2"/>
</dbReference>
<dbReference type="InterPro" id="IPR014710">
    <property type="entry name" value="RmlC-like_jellyroll"/>
</dbReference>
<keyword evidence="1" id="KW-0223">Dioxygenase</keyword>
<dbReference type="PANTHER" id="PTHR41517:SF1">
    <property type="entry name" value="CUPIN"/>
    <property type="match status" value="1"/>
</dbReference>
<protein>
    <submittedName>
        <fullName evidence="4">Cupin domain-containing protein</fullName>
    </submittedName>
</protein>
<reference evidence="4 5" key="2">
    <citation type="submission" date="2019-08" db="EMBL/GenBank/DDBJ databases">
        <title>Jejuicoccus antrihumi gen. nov., sp. nov., a new member of the family Dermacoccaceae isolated from a cave.</title>
        <authorList>
            <person name="Schumann P."/>
            <person name="Kim I.S."/>
        </authorList>
    </citation>
    <scope>NUCLEOTIDE SEQUENCE [LARGE SCALE GENOMIC DNA]</scope>
    <source>
        <strain evidence="4 5">C5-26</strain>
    </source>
</reference>
<accession>A0A563DRW3</accession>
<proteinExistence type="predicted"/>
<dbReference type="InterPro" id="IPR011051">
    <property type="entry name" value="RmlC_Cupin_sf"/>
</dbReference>
<dbReference type="Pfam" id="PF07883">
    <property type="entry name" value="Cupin_2"/>
    <property type="match status" value="2"/>
</dbReference>
<evidence type="ECO:0000256" key="1">
    <source>
        <dbReference type="ARBA" id="ARBA00022964"/>
    </source>
</evidence>
<dbReference type="SUPFAM" id="SSF51182">
    <property type="entry name" value="RmlC-like cupins"/>
    <property type="match status" value="1"/>
</dbReference>
<dbReference type="GO" id="GO:0016702">
    <property type="term" value="F:oxidoreductase activity, acting on single donors with incorporation of molecular oxygen, incorporation of two atoms of oxygen"/>
    <property type="evidence" value="ECO:0007669"/>
    <property type="project" value="UniProtKB-ARBA"/>
</dbReference>
<dbReference type="EMBL" id="VCQV01000052">
    <property type="protein sequence ID" value="TWP32965.1"/>
    <property type="molecule type" value="Genomic_DNA"/>
</dbReference>
<keyword evidence="5" id="KW-1185">Reference proteome</keyword>
<organism evidence="4 5">
    <name type="scientific">Leekyejoonella antrihumi</name>
    <dbReference type="NCBI Taxonomy" id="1660198"/>
    <lineage>
        <taxon>Bacteria</taxon>
        <taxon>Bacillati</taxon>
        <taxon>Actinomycetota</taxon>
        <taxon>Actinomycetes</taxon>
        <taxon>Micrococcales</taxon>
        <taxon>Dermacoccaceae</taxon>
        <taxon>Leekyejoonella</taxon>
    </lineage>
</organism>
<feature type="domain" description="Cupin type-2" evidence="3">
    <location>
        <begin position="274"/>
        <end position="336"/>
    </location>
</feature>
<evidence type="ECO:0000313" key="5">
    <source>
        <dbReference type="Proteomes" id="UP000320244"/>
    </source>
</evidence>
<dbReference type="CDD" id="cd06992">
    <property type="entry name" value="cupin_GDO-like_C"/>
    <property type="match status" value="1"/>
</dbReference>
<evidence type="ECO:0000256" key="2">
    <source>
        <dbReference type="ARBA" id="ARBA00023002"/>
    </source>
</evidence>
<gene>
    <name evidence="4" type="ORF">FGL98_22765</name>
</gene>
<comment type="caution">
    <text evidence="4">The sequence shown here is derived from an EMBL/GenBank/DDBJ whole genome shotgun (WGS) entry which is preliminary data.</text>
</comment>
<dbReference type="PANTHER" id="PTHR41517">
    <property type="entry name" value="1,2-DIOXYGENASE PROTEIN-RELATED"/>
    <property type="match status" value="1"/>
</dbReference>
<reference evidence="4 5" key="1">
    <citation type="submission" date="2019-05" db="EMBL/GenBank/DDBJ databases">
        <authorList>
            <person name="Lee S.D."/>
        </authorList>
    </citation>
    <scope>NUCLEOTIDE SEQUENCE [LARGE SCALE GENOMIC DNA]</scope>
    <source>
        <strain evidence="4 5">C5-26</strain>
    </source>
</reference>
<dbReference type="OrthoDB" id="285029at2"/>